<evidence type="ECO:0000259" key="1">
    <source>
        <dbReference type="PROSITE" id="PS50181"/>
    </source>
</evidence>
<dbReference type="PANTHER" id="PTHR34145:SF68">
    <property type="entry name" value="FBD DOMAIN-CONTAINING PROTEIN"/>
    <property type="match status" value="1"/>
</dbReference>
<dbReference type="EMBL" id="SMMG02000005">
    <property type="protein sequence ID" value="KAA3472651.1"/>
    <property type="molecule type" value="Genomic_DNA"/>
</dbReference>
<dbReference type="PANTHER" id="PTHR34145">
    <property type="entry name" value="OS02G0105600 PROTEIN"/>
    <property type="match status" value="1"/>
</dbReference>
<feature type="domain" description="F-box" evidence="1">
    <location>
        <begin position="17"/>
        <end position="54"/>
    </location>
</feature>
<dbReference type="SUPFAM" id="SSF81383">
    <property type="entry name" value="F-box domain"/>
    <property type="match status" value="1"/>
</dbReference>
<evidence type="ECO:0000313" key="3">
    <source>
        <dbReference type="Proteomes" id="UP000325315"/>
    </source>
</evidence>
<proteinExistence type="predicted"/>
<dbReference type="CDD" id="cd22160">
    <property type="entry name" value="F-box_AtFBL13-like"/>
    <property type="match status" value="1"/>
</dbReference>
<dbReference type="SUPFAM" id="SSF52058">
    <property type="entry name" value="L domain-like"/>
    <property type="match status" value="1"/>
</dbReference>
<evidence type="ECO:0000313" key="2">
    <source>
        <dbReference type="EMBL" id="KAA3472651.1"/>
    </source>
</evidence>
<sequence>MELPNSKMVKHDGNNRRDRISELPDDVLMGILSFLPPEEAVLKTSFLSHRWKQLWESLPVSGFNFRVPMPVWCRGGHVKNLKDLRDGKYMTVEDMRRECSKFVEWVNNVMISHQGSTIDELRVRFYLDKDSQGYIDKWIEIAMRKQVKKLELDFPSLLHRPSNAHYPFPQECFPGIEFLTSLCLVKVGVSDEATEFVLSNCPMLETLHLKNSPLLIHPKVSGSSLRLKHLNISHSECIQTIEISAPNLVSFEYHKLRKVPFHIWYAPKLTELDYSNWLDFNIAYLVSQLYNYLPQLVTLRLSLFLMDLPRFPKFTSLRNLTCITASIGNRLLLLKSLIEASPFLHKFKLLIKDHKEFKSGIEEEAQPNKYLKEVEIVGFLGQSVEVEFVTYLLKIAIKLEKIVIHGKLERMTQNLAHQLMKNRPGAELVQLNLISVNMSIVANRGGRGFECGEAYYPPIYGLRKDYGIVPNKSARRKLD</sequence>
<comment type="caution">
    <text evidence="2">The sequence shown here is derived from an EMBL/GenBank/DDBJ whole genome shotgun (WGS) entry which is preliminary data.</text>
</comment>
<dbReference type="Proteomes" id="UP000325315">
    <property type="component" value="Unassembled WGS sequence"/>
</dbReference>
<dbReference type="InterPro" id="IPR036047">
    <property type="entry name" value="F-box-like_dom_sf"/>
</dbReference>
<dbReference type="InterPro" id="IPR032675">
    <property type="entry name" value="LRR_dom_sf"/>
</dbReference>
<dbReference type="InterPro" id="IPR053781">
    <property type="entry name" value="F-box_AtFBL13-like"/>
</dbReference>
<dbReference type="InterPro" id="IPR055357">
    <property type="entry name" value="LRR_At1g61320_AtMIF1"/>
</dbReference>
<dbReference type="InterPro" id="IPR053772">
    <property type="entry name" value="At1g61320/At1g61330-like"/>
</dbReference>
<accession>A0A5B6VTZ7</accession>
<gene>
    <name evidence="2" type="ORF">EPI10_023117</name>
</gene>
<dbReference type="PROSITE" id="PS50181">
    <property type="entry name" value="FBOX"/>
    <property type="match status" value="1"/>
</dbReference>
<dbReference type="AlphaFoldDB" id="A0A5B6VTZ7"/>
<dbReference type="Gene3D" id="1.20.1280.50">
    <property type="match status" value="1"/>
</dbReference>
<dbReference type="SMART" id="SM00256">
    <property type="entry name" value="FBOX"/>
    <property type="match status" value="1"/>
</dbReference>
<keyword evidence="3" id="KW-1185">Reference proteome</keyword>
<reference evidence="3" key="1">
    <citation type="journal article" date="2019" name="Plant Biotechnol. J.">
        <title>Genome sequencing of the Australian wild diploid species Gossypium australe highlights disease resistance and delayed gland morphogenesis.</title>
        <authorList>
            <person name="Cai Y."/>
            <person name="Cai X."/>
            <person name="Wang Q."/>
            <person name="Wang P."/>
            <person name="Zhang Y."/>
            <person name="Cai C."/>
            <person name="Xu Y."/>
            <person name="Wang K."/>
            <person name="Zhou Z."/>
            <person name="Wang C."/>
            <person name="Geng S."/>
            <person name="Li B."/>
            <person name="Dong Q."/>
            <person name="Hou Y."/>
            <person name="Wang H."/>
            <person name="Ai P."/>
            <person name="Liu Z."/>
            <person name="Yi F."/>
            <person name="Sun M."/>
            <person name="An G."/>
            <person name="Cheng J."/>
            <person name="Zhang Y."/>
            <person name="Shi Q."/>
            <person name="Xie Y."/>
            <person name="Shi X."/>
            <person name="Chang Y."/>
            <person name="Huang F."/>
            <person name="Chen Y."/>
            <person name="Hong S."/>
            <person name="Mi L."/>
            <person name="Sun Q."/>
            <person name="Zhang L."/>
            <person name="Zhou B."/>
            <person name="Peng R."/>
            <person name="Zhang X."/>
            <person name="Liu F."/>
        </authorList>
    </citation>
    <scope>NUCLEOTIDE SEQUENCE [LARGE SCALE GENOMIC DNA]</scope>
    <source>
        <strain evidence="3">cv. PA1801</strain>
    </source>
</reference>
<name>A0A5B6VTZ7_9ROSI</name>
<organism evidence="2 3">
    <name type="scientific">Gossypium australe</name>
    <dbReference type="NCBI Taxonomy" id="47621"/>
    <lineage>
        <taxon>Eukaryota</taxon>
        <taxon>Viridiplantae</taxon>
        <taxon>Streptophyta</taxon>
        <taxon>Embryophyta</taxon>
        <taxon>Tracheophyta</taxon>
        <taxon>Spermatophyta</taxon>
        <taxon>Magnoliopsida</taxon>
        <taxon>eudicotyledons</taxon>
        <taxon>Gunneridae</taxon>
        <taxon>Pentapetalae</taxon>
        <taxon>rosids</taxon>
        <taxon>malvids</taxon>
        <taxon>Malvales</taxon>
        <taxon>Malvaceae</taxon>
        <taxon>Malvoideae</taxon>
        <taxon>Gossypium</taxon>
    </lineage>
</organism>
<dbReference type="Gene3D" id="3.80.10.10">
    <property type="entry name" value="Ribonuclease Inhibitor"/>
    <property type="match status" value="1"/>
</dbReference>
<dbReference type="OrthoDB" id="613853at2759"/>
<dbReference type="InterPro" id="IPR001810">
    <property type="entry name" value="F-box_dom"/>
</dbReference>
<dbReference type="Pfam" id="PF23622">
    <property type="entry name" value="LRR_At1g61320_AtMIF1"/>
    <property type="match status" value="1"/>
</dbReference>
<dbReference type="Pfam" id="PF00646">
    <property type="entry name" value="F-box"/>
    <property type="match status" value="1"/>
</dbReference>
<protein>
    <submittedName>
        <fullName evidence="2">F-box/FBD/LRR-repeat protein</fullName>
    </submittedName>
</protein>